<evidence type="ECO:0000313" key="2">
    <source>
        <dbReference type="EMBL" id="VEL17985.1"/>
    </source>
</evidence>
<feature type="compositionally biased region" description="Low complexity" evidence="1">
    <location>
        <begin position="131"/>
        <end position="148"/>
    </location>
</feature>
<comment type="caution">
    <text evidence="2">The sequence shown here is derived from an EMBL/GenBank/DDBJ whole genome shotgun (WGS) entry which is preliminary data.</text>
</comment>
<accession>A0A448WR00</accession>
<keyword evidence="3" id="KW-1185">Reference proteome</keyword>
<organism evidence="2 3">
    <name type="scientific">Protopolystoma xenopodis</name>
    <dbReference type="NCBI Taxonomy" id="117903"/>
    <lineage>
        <taxon>Eukaryota</taxon>
        <taxon>Metazoa</taxon>
        <taxon>Spiralia</taxon>
        <taxon>Lophotrochozoa</taxon>
        <taxon>Platyhelminthes</taxon>
        <taxon>Monogenea</taxon>
        <taxon>Polyopisthocotylea</taxon>
        <taxon>Polystomatidea</taxon>
        <taxon>Polystomatidae</taxon>
        <taxon>Protopolystoma</taxon>
    </lineage>
</organism>
<dbReference type="AlphaFoldDB" id="A0A448WR00"/>
<feature type="region of interest" description="Disordered" evidence="1">
    <location>
        <begin position="113"/>
        <end position="149"/>
    </location>
</feature>
<feature type="compositionally biased region" description="Low complexity" evidence="1">
    <location>
        <begin position="41"/>
        <end position="59"/>
    </location>
</feature>
<feature type="region of interest" description="Disordered" evidence="1">
    <location>
        <begin position="72"/>
        <end position="97"/>
    </location>
</feature>
<proteinExistence type="predicted"/>
<name>A0A448WR00_9PLAT</name>
<dbReference type="EMBL" id="CAAALY010035132">
    <property type="protein sequence ID" value="VEL17985.1"/>
    <property type="molecule type" value="Genomic_DNA"/>
</dbReference>
<evidence type="ECO:0000256" key="1">
    <source>
        <dbReference type="SAM" id="MobiDB-lite"/>
    </source>
</evidence>
<gene>
    <name evidence="2" type="ORF">PXEA_LOCUS11425</name>
</gene>
<dbReference type="Proteomes" id="UP000784294">
    <property type="component" value="Unassembled WGS sequence"/>
</dbReference>
<feature type="region of interest" description="Disordered" evidence="1">
    <location>
        <begin position="39"/>
        <end position="59"/>
    </location>
</feature>
<evidence type="ECO:0000313" key="3">
    <source>
        <dbReference type="Proteomes" id="UP000784294"/>
    </source>
</evidence>
<reference evidence="2" key="1">
    <citation type="submission" date="2018-11" db="EMBL/GenBank/DDBJ databases">
        <authorList>
            <consortium name="Pathogen Informatics"/>
        </authorList>
    </citation>
    <scope>NUCLEOTIDE SEQUENCE</scope>
</reference>
<protein>
    <submittedName>
        <fullName evidence="2">Uncharacterized protein</fullName>
    </submittedName>
</protein>
<sequence>METHPALVAPVPPSAWLPALLCLLRRQLFTLSPDSAFTHLSSSWTKPTPKVSSSSFSGKASSVSRSMAKSSHSVSAFHSGHGGSFSPDHNHSQHQSSLAAAAVAAASALLSGSGKRTPFHSEHQPPSVAPAQIISSNNSQGNGNDASNCQSRHASCIDKAVCIEESKRQPLLLVVGTSTSACWLRRETRHLCLQILASILSPLPRSAGYSTDSAPMQAGIFQKPLSFVRALFPCSQLLPLLHHMDTFPQMYLPTSVSDLSIPSLDSYRLWLSPPLLRSAESISNPVSDAFAA</sequence>